<dbReference type="GO" id="GO:0006614">
    <property type="term" value="P:SRP-dependent cotranslational protein targeting to membrane"/>
    <property type="evidence" value="ECO:0007669"/>
    <property type="project" value="InterPro"/>
</dbReference>
<protein>
    <recommendedName>
        <fullName evidence="2">Signal recognition particle SRP54 helical bundle domain-containing protein</fullName>
    </recommendedName>
</protein>
<evidence type="ECO:0000313" key="3">
    <source>
        <dbReference type="EMBL" id="KKM17349.1"/>
    </source>
</evidence>
<dbReference type="Pfam" id="PF02881">
    <property type="entry name" value="SRP54_N"/>
    <property type="match status" value="1"/>
</dbReference>
<dbReference type="GO" id="GO:0016887">
    <property type="term" value="F:ATP hydrolysis activity"/>
    <property type="evidence" value="ECO:0007669"/>
    <property type="project" value="InterPro"/>
</dbReference>
<comment type="subcellular location">
    <subcellularLocation>
        <location evidence="1">Cytoplasm</location>
    </subcellularLocation>
</comment>
<dbReference type="Gene3D" id="1.20.120.140">
    <property type="entry name" value="Signal recognition particle SRP54, nucleotide-binding domain"/>
    <property type="match status" value="1"/>
</dbReference>
<dbReference type="InterPro" id="IPR022941">
    <property type="entry name" value="SRP54"/>
</dbReference>
<dbReference type="SUPFAM" id="SSF47364">
    <property type="entry name" value="Domain of the SRP/SRP receptor G-proteins"/>
    <property type="match status" value="1"/>
</dbReference>
<dbReference type="EMBL" id="LAZR01014473">
    <property type="protein sequence ID" value="KKM17349.1"/>
    <property type="molecule type" value="Genomic_DNA"/>
</dbReference>
<evidence type="ECO:0000259" key="2">
    <source>
        <dbReference type="SMART" id="SM00963"/>
    </source>
</evidence>
<reference evidence="3" key="1">
    <citation type="journal article" date="2015" name="Nature">
        <title>Complex archaea that bridge the gap between prokaryotes and eukaryotes.</title>
        <authorList>
            <person name="Spang A."/>
            <person name="Saw J.H."/>
            <person name="Jorgensen S.L."/>
            <person name="Zaremba-Niedzwiedzka K."/>
            <person name="Martijn J."/>
            <person name="Lind A.E."/>
            <person name="van Eijk R."/>
            <person name="Schleper C."/>
            <person name="Guy L."/>
            <person name="Ettema T.J."/>
        </authorList>
    </citation>
    <scope>NUCLEOTIDE SEQUENCE</scope>
</reference>
<dbReference type="SUPFAM" id="SSF52540">
    <property type="entry name" value="P-loop containing nucleoside triphosphate hydrolases"/>
    <property type="match status" value="1"/>
</dbReference>
<dbReference type="PANTHER" id="PTHR11564:SF5">
    <property type="entry name" value="SIGNAL RECOGNITION PARTICLE SUBUNIT SRP54"/>
    <property type="match status" value="1"/>
</dbReference>
<dbReference type="InterPro" id="IPR003439">
    <property type="entry name" value="ABC_transporter-like_ATP-bd"/>
</dbReference>
<dbReference type="InterPro" id="IPR027417">
    <property type="entry name" value="P-loop_NTPase"/>
</dbReference>
<dbReference type="InterPro" id="IPR013822">
    <property type="entry name" value="Signal_recog_particl_SRP54_hlx"/>
</dbReference>
<dbReference type="Pfam" id="PF00005">
    <property type="entry name" value="ABC_tran"/>
    <property type="match status" value="1"/>
</dbReference>
<dbReference type="InterPro" id="IPR042101">
    <property type="entry name" value="SRP54_N_sf"/>
</dbReference>
<feature type="non-terminal residue" evidence="3">
    <location>
        <position position="144"/>
    </location>
</feature>
<dbReference type="GO" id="GO:0048500">
    <property type="term" value="C:signal recognition particle"/>
    <property type="evidence" value="ECO:0007669"/>
    <property type="project" value="InterPro"/>
</dbReference>
<gene>
    <name evidence="3" type="ORF">LCGC14_1676720</name>
</gene>
<dbReference type="InterPro" id="IPR036225">
    <property type="entry name" value="SRP/SRP_N"/>
</dbReference>
<organism evidence="3">
    <name type="scientific">marine sediment metagenome</name>
    <dbReference type="NCBI Taxonomy" id="412755"/>
    <lineage>
        <taxon>unclassified sequences</taxon>
        <taxon>metagenomes</taxon>
        <taxon>ecological metagenomes</taxon>
    </lineage>
</organism>
<dbReference type="GO" id="GO:0005525">
    <property type="term" value="F:GTP binding"/>
    <property type="evidence" value="ECO:0007669"/>
    <property type="project" value="InterPro"/>
</dbReference>
<feature type="domain" description="Signal recognition particle SRP54 helical bundle" evidence="2">
    <location>
        <begin position="1"/>
        <end position="86"/>
    </location>
</feature>
<dbReference type="SMART" id="SM00963">
    <property type="entry name" value="SRP54_N"/>
    <property type="match status" value="1"/>
</dbReference>
<name>A0A0F9IC75_9ZZZZ</name>
<proteinExistence type="predicted"/>
<dbReference type="GO" id="GO:0003924">
    <property type="term" value="F:GTPase activity"/>
    <property type="evidence" value="ECO:0007669"/>
    <property type="project" value="InterPro"/>
</dbReference>
<dbReference type="AlphaFoldDB" id="A0A0F9IC75"/>
<sequence length="144" mass="15425">MLEALTDKLQAAFRRLGSRGTITEQDLDAALREVRLALLEADVNFKVVREFVQGVKERALGAKVLTSLTPMQQIIGVVNQQLVELLGGGQSRLEHAQSAPTVLMLVGLKGSGKTTTIRALLGMIRPNAGSVKVLGQAVWPNGRG</sequence>
<dbReference type="GO" id="GO:0005524">
    <property type="term" value="F:ATP binding"/>
    <property type="evidence" value="ECO:0007669"/>
    <property type="project" value="InterPro"/>
</dbReference>
<comment type="caution">
    <text evidence="3">The sequence shown here is derived from an EMBL/GenBank/DDBJ whole genome shotgun (WGS) entry which is preliminary data.</text>
</comment>
<accession>A0A0F9IC75</accession>
<dbReference type="PANTHER" id="PTHR11564">
    <property type="entry name" value="SIGNAL RECOGNITION PARTICLE 54K PROTEIN SRP54"/>
    <property type="match status" value="1"/>
</dbReference>
<evidence type="ECO:0000256" key="1">
    <source>
        <dbReference type="ARBA" id="ARBA00004496"/>
    </source>
</evidence>
<dbReference type="Gene3D" id="3.40.50.300">
    <property type="entry name" value="P-loop containing nucleotide triphosphate hydrolases"/>
    <property type="match status" value="1"/>
</dbReference>